<dbReference type="STRING" id="270498.CHK_2390"/>
<organism evidence="1 2">
    <name type="scientific">Christensenella hongkongensis</name>
    <dbReference type="NCBI Taxonomy" id="270498"/>
    <lineage>
        <taxon>Bacteria</taxon>
        <taxon>Bacillati</taxon>
        <taxon>Bacillota</taxon>
        <taxon>Clostridia</taxon>
        <taxon>Christensenellales</taxon>
        <taxon>Christensenellaceae</taxon>
        <taxon>Christensenella</taxon>
    </lineage>
</organism>
<reference evidence="1 2" key="1">
    <citation type="submission" date="2015-04" db="EMBL/GenBank/DDBJ databases">
        <title>Draft genome sequence of bacteremic isolate Catabacter hongkongensis type strain HKU16T.</title>
        <authorList>
            <person name="Lau S.K."/>
            <person name="Teng J.L."/>
            <person name="Huang Y."/>
            <person name="Curreem S.O."/>
            <person name="Tsui S.K."/>
            <person name="Woo P.C."/>
        </authorList>
    </citation>
    <scope>NUCLEOTIDE SEQUENCE [LARGE SCALE GENOMIC DNA]</scope>
    <source>
        <strain evidence="1 2">HKU16</strain>
    </source>
</reference>
<accession>A0A0M2NIR2</accession>
<dbReference type="EMBL" id="LAYJ01000112">
    <property type="protein sequence ID" value="KKI50327.1"/>
    <property type="molecule type" value="Genomic_DNA"/>
</dbReference>
<name>A0A0M2NIR2_9FIRM</name>
<proteinExistence type="predicted"/>
<keyword evidence="2" id="KW-1185">Reference proteome</keyword>
<evidence type="ECO:0000313" key="2">
    <source>
        <dbReference type="Proteomes" id="UP000034076"/>
    </source>
</evidence>
<protein>
    <submittedName>
        <fullName evidence="1">Uncharacterized protein</fullName>
    </submittedName>
</protein>
<sequence length="49" mass="5703">MINRLEIILRSTGVCRQNSHYKGKARGKRRARTRSIEAALSKKIYDWGL</sequence>
<comment type="caution">
    <text evidence="1">The sequence shown here is derived from an EMBL/GenBank/DDBJ whole genome shotgun (WGS) entry which is preliminary data.</text>
</comment>
<gene>
    <name evidence="1" type="ORF">CHK_2390</name>
</gene>
<evidence type="ECO:0000313" key="1">
    <source>
        <dbReference type="EMBL" id="KKI50327.1"/>
    </source>
</evidence>
<dbReference type="AlphaFoldDB" id="A0A0M2NIR2"/>
<dbReference type="Proteomes" id="UP000034076">
    <property type="component" value="Unassembled WGS sequence"/>
</dbReference>